<comment type="caution">
    <text evidence="1">The sequence shown here is derived from an EMBL/GenBank/DDBJ whole genome shotgun (WGS) entry which is preliminary data.</text>
</comment>
<gene>
    <name evidence="1" type="ORF">TrRE_jg8019</name>
</gene>
<reference evidence="1" key="1">
    <citation type="submission" date="2022-07" db="EMBL/GenBank/DDBJ databases">
        <title>Genome analysis of Parmales, a sister group of diatoms, reveals the evolutionary specialization of diatoms from phago-mixotrophs to photoautotrophs.</title>
        <authorList>
            <person name="Ban H."/>
            <person name="Sato S."/>
            <person name="Yoshikawa S."/>
            <person name="Kazumasa Y."/>
            <person name="Nakamura Y."/>
            <person name="Ichinomiya M."/>
            <person name="Saitoh K."/>
            <person name="Sato N."/>
            <person name="Blanc-Mathieu R."/>
            <person name="Endo H."/>
            <person name="Kuwata A."/>
            <person name="Ogata H."/>
        </authorList>
    </citation>
    <scope>NUCLEOTIDE SEQUENCE</scope>
</reference>
<dbReference type="EMBL" id="BRXZ01004714">
    <property type="protein sequence ID" value="GMH54207.1"/>
    <property type="molecule type" value="Genomic_DNA"/>
</dbReference>
<sequence>MAVPKIGDRFKAT</sequence>
<evidence type="ECO:0000313" key="1">
    <source>
        <dbReference type="EMBL" id="GMH54207.1"/>
    </source>
</evidence>
<evidence type="ECO:0000313" key="2">
    <source>
        <dbReference type="Proteomes" id="UP001165082"/>
    </source>
</evidence>
<proteinExistence type="predicted"/>
<dbReference type="Proteomes" id="UP001165082">
    <property type="component" value="Unassembled WGS sequence"/>
</dbReference>
<keyword evidence="2" id="KW-1185">Reference proteome</keyword>
<name>A0A9W6ZH00_9STRA</name>
<accession>A0A9W6ZH00</accession>
<feature type="non-terminal residue" evidence="1">
    <location>
        <position position="1"/>
    </location>
</feature>
<organism evidence="1 2">
    <name type="scientific">Triparma retinervis</name>
    <dbReference type="NCBI Taxonomy" id="2557542"/>
    <lineage>
        <taxon>Eukaryota</taxon>
        <taxon>Sar</taxon>
        <taxon>Stramenopiles</taxon>
        <taxon>Ochrophyta</taxon>
        <taxon>Bolidophyceae</taxon>
        <taxon>Parmales</taxon>
        <taxon>Triparmaceae</taxon>
        <taxon>Triparma</taxon>
    </lineage>
</organism>
<protein>
    <submittedName>
        <fullName evidence="1">Uncharacterized protein</fullName>
    </submittedName>
</protein>